<organism evidence="1 2">
    <name type="scientific">Jannaschia pagri</name>
    <dbReference type="NCBI Taxonomy" id="2829797"/>
    <lineage>
        <taxon>Bacteria</taxon>
        <taxon>Pseudomonadati</taxon>
        <taxon>Pseudomonadota</taxon>
        <taxon>Alphaproteobacteria</taxon>
        <taxon>Rhodobacterales</taxon>
        <taxon>Roseobacteraceae</taxon>
        <taxon>Jannaschia</taxon>
    </lineage>
</organism>
<reference evidence="1 2" key="1">
    <citation type="submission" date="2021-05" db="EMBL/GenBank/DDBJ databases">
        <title>Bacteria Genome sequencing.</title>
        <authorList>
            <person name="Takabe Y."/>
            <person name="Nakajima Y."/>
            <person name="Suzuki S."/>
            <person name="Shiozaki T."/>
        </authorList>
    </citation>
    <scope>NUCLEOTIDE SEQUENCE [LARGE SCALE GENOMIC DNA]</scope>
    <source>
        <strain evidence="1 2">AI_62</strain>
    </source>
</reference>
<proteinExistence type="predicted"/>
<dbReference type="EMBL" id="BPFH01000012">
    <property type="protein sequence ID" value="GIT97138.1"/>
    <property type="molecule type" value="Genomic_DNA"/>
</dbReference>
<accession>A0ABQ4NRV3</accession>
<name>A0ABQ4NRV3_9RHOB</name>
<comment type="caution">
    <text evidence="1">The sequence shown here is derived from an EMBL/GenBank/DDBJ whole genome shotgun (WGS) entry which is preliminary data.</text>
</comment>
<sequence>MHFNKDMFLSIFKLFHISLFFGVMVTVATNAKADVRCKCPSISAEGEGNSSCSANESGGTCTIDFNLFGVREVRASEFLSEQLEPNFQPFPNQNTVDSLRQAEESGILFDQVFMYLNVAAISQGTRNPESVPLSEIESLFSLASEFQKEIEFAFSQQVFGQVMSGSLVFPTDMFVDMGEVVISPGCVEILHSGQWLMFKTHWSLAAEAPGCSS</sequence>
<evidence type="ECO:0000313" key="1">
    <source>
        <dbReference type="EMBL" id="GIT97138.1"/>
    </source>
</evidence>
<dbReference type="Proteomes" id="UP000786693">
    <property type="component" value="Unassembled WGS sequence"/>
</dbReference>
<gene>
    <name evidence="1" type="ORF">JANAI62_37610</name>
</gene>
<keyword evidence="2" id="KW-1185">Reference proteome</keyword>
<protein>
    <submittedName>
        <fullName evidence="1">Uncharacterized protein</fullName>
    </submittedName>
</protein>
<evidence type="ECO:0000313" key="2">
    <source>
        <dbReference type="Proteomes" id="UP000786693"/>
    </source>
</evidence>
<dbReference type="RefSeq" id="WP_220750614.1">
    <property type="nucleotide sequence ID" value="NZ_BPFH01000012.1"/>
</dbReference>